<evidence type="ECO:0000259" key="8">
    <source>
        <dbReference type="Pfam" id="PF01494"/>
    </source>
</evidence>
<accession>A0A220VCC9</accession>
<evidence type="ECO:0000256" key="3">
    <source>
        <dbReference type="ARBA" id="ARBA00005349"/>
    </source>
</evidence>
<keyword evidence="6" id="KW-0560">Oxidoreductase</keyword>
<sequence length="295" mass="33606">MKRTRKRINASSRKVLKHRYFRKKENKSILNRDKEVWLSFESGEYLVSKLIVGADGGNSWVRGQLKIPTVEQDYDQFALTCDVLVEHSHSNTASQFFLSTGPLALLPKSNPKSYSIVWTLTPELARSYENLSKDKFHKKLLSASNGFVGKILESTNIRIRPLKMICAQQFIKDNAVLVGDAAHVFHPLAGLGVNLGIQDIASLNEVINQCIEKGTEVNDAKHLRHFERWRKSEAIKLISMLRVINDIFKSKNKIVNFFTKTGLCLIDNNSFIKNFFVKKALQVDFKPPKLSKKSE</sequence>
<evidence type="ECO:0000256" key="2">
    <source>
        <dbReference type="ARBA" id="ARBA00004749"/>
    </source>
</evidence>
<comment type="similarity">
    <text evidence="3">Belongs to the UbiH/COQ6 family.</text>
</comment>
<evidence type="ECO:0000256" key="4">
    <source>
        <dbReference type="ARBA" id="ARBA00022630"/>
    </source>
</evidence>
<dbReference type="EMBL" id="CP022355">
    <property type="protein sequence ID" value="ASK77876.1"/>
    <property type="molecule type" value="Genomic_DNA"/>
</dbReference>
<dbReference type="InterPro" id="IPR010971">
    <property type="entry name" value="UbiH/COQ6"/>
</dbReference>
<dbReference type="UniPathway" id="UPA00232"/>
<keyword evidence="5" id="KW-0274">FAD</keyword>
<proteinExistence type="inferred from homology"/>
<name>A0A220VCC9_9GAMM</name>
<organism evidence="9 10">
    <name type="scientific">Paraphotobacterium marinum</name>
    <dbReference type="NCBI Taxonomy" id="1755811"/>
    <lineage>
        <taxon>Bacteria</taxon>
        <taxon>Pseudomonadati</taxon>
        <taxon>Pseudomonadota</taxon>
        <taxon>Gammaproteobacteria</taxon>
        <taxon>Vibrionales</taxon>
        <taxon>Vibrionaceae</taxon>
        <taxon>Paraphotobacterium</taxon>
    </lineage>
</organism>
<dbReference type="PRINTS" id="PR00420">
    <property type="entry name" value="RNGMNOXGNASE"/>
</dbReference>
<gene>
    <name evidence="9" type="ORF">CF386_01810</name>
</gene>
<evidence type="ECO:0000313" key="9">
    <source>
        <dbReference type="EMBL" id="ASK77876.1"/>
    </source>
</evidence>
<comment type="pathway">
    <text evidence="2">Cofactor biosynthesis; ubiquinone biosynthesis.</text>
</comment>
<dbReference type="Proteomes" id="UP000242175">
    <property type="component" value="Chromosome large"/>
</dbReference>
<evidence type="ECO:0000256" key="7">
    <source>
        <dbReference type="ARBA" id="ARBA00023033"/>
    </source>
</evidence>
<dbReference type="RefSeq" id="WP_089072786.1">
    <property type="nucleotide sequence ID" value="NZ_CP022355.1"/>
</dbReference>
<dbReference type="AlphaFoldDB" id="A0A220VCC9"/>
<dbReference type="PANTHER" id="PTHR43876">
    <property type="entry name" value="UBIQUINONE BIOSYNTHESIS MONOOXYGENASE COQ6, MITOCHONDRIAL"/>
    <property type="match status" value="1"/>
</dbReference>
<dbReference type="InterPro" id="IPR036188">
    <property type="entry name" value="FAD/NAD-bd_sf"/>
</dbReference>
<evidence type="ECO:0000256" key="6">
    <source>
        <dbReference type="ARBA" id="ARBA00023002"/>
    </source>
</evidence>
<dbReference type="InterPro" id="IPR002938">
    <property type="entry name" value="FAD-bd"/>
</dbReference>
<protein>
    <recommendedName>
        <fullName evidence="8">FAD-binding domain-containing protein</fullName>
    </recommendedName>
</protein>
<evidence type="ECO:0000256" key="1">
    <source>
        <dbReference type="ARBA" id="ARBA00001974"/>
    </source>
</evidence>
<keyword evidence="7" id="KW-0503">Monooxygenase</keyword>
<dbReference type="OrthoDB" id="9769565at2"/>
<keyword evidence="4" id="KW-0285">Flavoprotein</keyword>
<dbReference type="GO" id="GO:0019168">
    <property type="term" value="F:2-polyprenylphenol 6-hydroxylase activity"/>
    <property type="evidence" value="ECO:0007669"/>
    <property type="project" value="TreeGrafter"/>
</dbReference>
<dbReference type="InterPro" id="IPR051205">
    <property type="entry name" value="UbiH/COQ6_monooxygenase"/>
</dbReference>
<comment type="cofactor">
    <cofactor evidence="1">
        <name>FAD</name>
        <dbReference type="ChEBI" id="CHEBI:57692"/>
    </cofactor>
</comment>
<feature type="domain" description="FAD-binding" evidence="8">
    <location>
        <begin position="45"/>
        <end position="208"/>
    </location>
</feature>
<evidence type="ECO:0000313" key="10">
    <source>
        <dbReference type="Proteomes" id="UP000242175"/>
    </source>
</evidence>
<dbReference type="KEGG" id="pmai:CF386_01810"/>
<reference evidence="9 10" key="1">
    <citation type="journal article" date="2016" name="Int. J. Syst. Evol. Microbiol.">
        <title>Paraphotobacterium marinum gen. nov., sp. nov., a member of the family Vibrionaceae, isolated from surface seawater.</title>
        <authorList>
            <person name="Huang Z."/>
            <person name="Dong C."/>
            <person name="Shao Z."/>
        </authorList>
    </citation>
    <scope>NUCLEOTIDE SEQUENCE [LARGE SCALE GENOMIC DNA]</scope>
    <source>
        <strain evidence="9 10">NSCS20N07D</strain>
    </source>
</reference>
<dbReference type="Gene3D" id="3.50.50.60">
    <property type="entry name" value="FAD/NAD(P)-binding domain"/>
    <property type="match status" value="2"/>
</dbReference>
<evidence type="ECO:0000256" key="5">
    <source>
        <dbReference type="ARBA" id="ARBA00022827"/>
    </source>
</evidence>
<dbReference type="SUPFAM" id="SSF51905">
    <property type="entry name" value="FAD/NAD(P)-binding domain"/>
    <property type="match status" value="1"/>
</dbReference>
<dbReference type="GO" id="GO:0006744">
    <property type="term" value="P:ubiquinone biosynthetic process"/>
    <property type="evidence" value="ECO:0007669"/>
    <property type="project" value="UniProtKB-UniPathway"/>
</dbReference>
<dbReference type="NCBIfam" id="TIGR01988">
    <property type="entry name" value="Ubi-OHases"/>
    <property type="match status" value="1"/>
</dbReference>
<keyword evidence="10" id="KW-1185">Reference proteome</keyword>
<dbReference type="GO" id="GO:0071949">
    <property type="term" value="F:FAD binding"/>
    <property type="evidence" value="ECO:0007669"/>
    <property type="project" value="InterPro"/>
</dbReference>
<dbReference type="Pfam" id="PF01494">
    <property type="entry name" value="FAD_binding_3"/>
    <property type="match status" value="1"/>
</dbReference>
<dbReference type="PANTHER" id="PTHR43876:SF7">
    <property type="entry name" value="UBIQUINONE BIOSYNTHESIS MONOOXYGENASE COQ6, MITOCHONDRIAL"/>
    <property type="match status" value="1"/>
</dbReference>